<dbReference type="OMA" id="ASCYDNT"/>
<feature type="region of interest" description="Disordered" evidence="1">
    <location>
        <begin position="522"/>
        <end position="593"/>
    </location>
</feature>
<dbReference type="EMBL" id="CH480816">
    <property type="protein sequence ID" value="EDW47091.1"/>
    <property type="molecule type" value="Genomic_DNA"/>
</dbReference>
<evidence type="ECO:0000313" key="2">
    <source>
        <dbReference type="EMBL" id="EDW47091.1"/>
    </source>
</evidence>
<dbReference type="HOGENOM" id="CLU_379124_0_0_1"/>
<feature type="compositionally biased region" description="Gly residues" evidence="1">
    <location>
        <begin position="11"/>
        <end position="24"/>
    </location>
</feature>
<feature type="region of interest" description="Disordered" evidence="1">
    <location>
        <begin position="1"/>
        <end position="26"/>
    </location>
</feature>
<evidence type="ECO:0000256" key="1">
    <source>
        <dbReference type="SAM" id="MobiDB-lite"/>
    </source>
</evidence>
<feature type="compositionally biased region" description="Low complexity" evidence="1">
    <location>
        <begin position="553"/>
        <end position="568"/>
    </location>
</feature>
<feature type="compositionally biased region" description="Basic and acidic residues" evidence="1">
    <location>
        <begin position="104"/>
        <end position="116"/>
    </location>
</feature>
<feature type="region of interest" description="Disordered" evidence="1">
    <location>
        <begin position="652"/>
        <end position="680"/>
    </location>
</feature>
<feature type="compositionally biased region" description="Basic residues" evidence="1">
    <location>
        <begin position="576"/>
        <end position="586"/>
    </location>
</feature>
<keyword evidence="3" id="KW-1185">Reference proteome</keyword>
<proteinExistence type="predicted"/>
<feature type="region of interest" description="Disordered" evidence="1">
    <location>
        <begin position="449"/>
        <end position="487"/>
    </location>
</feature>
<reference evidence="2 3" key="1">
    <citation type="journal article" date="2007" name="Nature">
        <title>Evolution of genes and genomes on the Drosophila phylogeny.</title>
        <authorList>
            <consortium name="Drosophila 12 Genomes Consortium"/>
            <person name="Clark A.G."/>
            <person name="Eisen M.B."/>
            <person name="Smith D.R."/>
            <person name="Bergman C.M."/>
            <person name="Oliver B."/>
            <person name="Markow T.A."/>
            <person name="Kaufman T.C."/>
            <person name="Kellis M."/>
            <person name="Gelbart W."/>
            <person name="Iyer V.N."/>
            <person name="Pollard D.A."/>
            <person name="Sackton T.B."/>
            <person name="Larracuente A.M."/>
            <person name="Singh N.D."/>
            <person name="Abad J.P."/>
            <person name="Abt D.N."/>
            <person name="Adryan B."/>
            <person name="Aguade M."/>
            <person name="Akashi H."/>
            <person name="Anderson W.W."/>
            <person name="Aquadro C.F."/>
            <person name="Ardell D.H."/>
            <person name="Arguello R."/>
            <person name="Artieri C.G."/>
            <person name="Barbash D.A."/>
            <person name="Barker D."/>
            <person name="Barsanti P."/>
            <person name="Batterham P."/>
            <person name="Batzoglou S."/>
            <person name="Begun D."/>
            <person name="Bhutkar A."/>
            <person name="Blanco E."/>
            <person name="Bosak S.A."/>
            <person name="Bradley R.K."/>
            <person name="Brand A.D."/>
            <person name="Brent M.R."/>
            <person name="Brooks A.N."/>
            <person name="Brown R.H."/>
            <person name="Butlin R.K."/>
            <person name="Caggese C."/>
            <person name="Calvi B.R."/>
            <person name="Bernardo de Carvalho A."/>
            <person name="Caspi A."/>
            <person name="Castrezana S."/>
            <person name="Celniker S.E."/>
            <person name="Chang J.L."/>
            <person name="Chapple C."/>
            <person name="Chatterji S."/>
            <person name="Chinwalla A."/>
            <person name="Civetta A."/>
            <person name="Clifton S.W."/>
            <person name="Comeron J.M."/>
            <person name="Costello J.C."/>
            <person name="Coyne J.A."/>
            <person name="Daub J."/>
            <person name="David R.G."/>
            <person name="Delcher A.L."/>
            <person name="Delehaunty K."/>
            <person name="Do C.B."/>
            <person name="Ebling H."/>
            <person name="Edwards K."/>
            <person name="Eickbush T."/>
            <person name="Evans J.D."/>
            <person name="Filipski A."/>
            <person name="Findeiss S."/>
            <person name="Freyhult E."/>
            <person name="Fulton L."/>
            <person name="Fulton R."/>
            <person name="Garcia A.C."/>
            <person name="Gardiner A."/>
            <person name="Garfield D.A."/>
            <person name="Garvin B.E."/>
            <person name="Gibson G."/>
            <person name="Gilbert D."/>
            <person name="Gnerre S."/>
            <person name="Godfrey J."/>
            <person name="Good R."/>
            <person name="Gotea V."/>
            <person name="Gravely B."/>
            <person name="Greenberg A.J."/>
            <person name="Griffiths-Jones S."/>
            <person name="Gross S."/>
            <person name="Guigo R."/>
            <person name="Gustafson E.A."/>
            <person name="Haerty W."/>
            <person name="Hahn M.W."/>
            <person name="Halligan D.L."/>
            <person name="Halpern A.L."/>
            <person name="Halter G.M."/>
            <person name="Han M.V."/>
            <person name="Heger A."/>
            <person name="Hillier L."/>
            <person name="Hinrichs A.S."/>
            <person name="Holmes I."/>
            <person name="Hoskins R.A."/>
            <person name="Hubisz M.J."/>
            <person name="Hultmark D."/>
            <person name="Huntley M.A."/>
            <person name="Jaffe D.B."/>
            <person name="Jagadeeshan S."/>
            <person name="Jeck W.R."/>
            <person name="Johnson J."/>
            <person name="Jones C.D."/>
            <person name="Jordan W.C."/>
            <person name="Karpen G.H."/>
            <person name="Kataoka E."/>
            <person name="Keightley P.D."/>
            <person name="Kheradpour P."/>
            <person name="Kirkness E.F."/>
            <person name="Koerich L.B."/>
            <person name="Kristiansen K."/>
            <person name="Kudrna D."/>
            <person name="Kulathinal R.J."/>
            <person name="Kumar S."/>
            <person name="Kwok R."/>
            <person name="Lander E."/>
            <person name="Langley C.H."/>
            <person name="Lapoint R."/>
            <person name="Lazzaro B.P."/>
            <person name="Lee S.J."/>
            <person name="Levesque L."/>
            <person name="Li R."/>
            <person name="Lin C.F."/>
            <person name="Lin M.F."/>
            <person name="Lindblad-Toh K."/>
            <person name="Llopart A."/>
            <person name="Long M."/>
            <person name="Low L."/>
            <person name="Lozovsky E."/>
            <person name="Lu J."/>
            <person name="Luo M."/>
            <person name="Machado C.A."/>
            <person name="Makalowski W."/>
            <person name="Marzo M."/>
            <person name="Matsuda M."/>
            <person name="Matzkin L."/>
            <person name="McAllister B."/>
            <person name="McBride C.S."/>
            <person name="McKernan B."/>
            <person name="McKernan K."/>
            <person name="Mendez-Lago M."/>
            <person name="Minx P."/>
            <person name="Mollenhauer M.U."/>
            <person name="Montooth K."/>
            <person name="Mount S.M."/>
            <person name="Mu X."/>
            <person name="Myers E."/>
            <person name="Negre B."/>
            <person name="Newfeld S."/>
            <person name="Nielsen R."/>
            <person name="Noor M.A."/>
            <person name="O'Grady P."/>
            <person name="Pachter L."/>
            <person name="Papaceit M."/>
            <person name="Parisi M.J."/>
            <person name="Parisi M."/>
            <person name="Parts L."/>
            <person name="Pedersen J.S."/>
            <person name="Pesole G."/>
            <person name="Phillippy A.M."/>
            <person name="Ponting C.P."/>
            <person name="Pop M."/>
            <person name="Porcelli D."/>
            <person name="Powell J.R."/>
            <person name="Prohaska S."/>
            <person name="Pruitt K."/>
            <person name="Puig M."/>
            <person name="Quesneville H."/>
            <person name="Ram K.R."/>
            <person name="Rand D."/>
            <person name="Rasmussen M.D."/>
            <person name="Reed L.K."/>
            <person name="Reenan R."/>
            <person name="Reily A."/>
            <person name="Remington K.A."/>
            <person name="Rieger T.T."/>
            <person name="Ritchie M.G."/>
            <person name="Robin C."/>
            <person name="Rogers Y.H."/>
            <person name="Rohde C."/>
            <person name="Rozas J."/>
            <person name="Rubenfield M.J."/>
            <person name="Ruiz A."/>
            <person name="Russo S."/>
            <person name="Salzberg S.L."/>
            <person name="Sanchez-Gracia A."/>
            <person name="Saranga D.J."/>
            <person name="Sato H."/>
            <person name="Schaeffer S.W."/>
            <person name="Schatz M.C."/>
            <person name="Schlenke T."/>
            <person name="Schwartz R."/>
            <person name="Segarra C."/>
            <person name="Singh R.S."/>
            <person name="Sirot L."/>
            <person name="Sirota M."/>
            <person name="Sisneros N.B."/>
            <person name="Smith C.D."/>
            <person name="Smith T.F."/>
            <person name="Spieth J."/>
            <person name="Stage D.E."/>
            <person name="Stark A."/>
            <person name="Stephan W."/>
            <person name="Strausberg R.L."/>
            <person name="Strempel S."/>
            <person name="Sturgill D."/>
            <person name="Sutton G."/>
            <person name="Sutton G.G."/>
            <person name="Tao W."/>
            <person name="Teichmann S."/>
            <person name="Tobari Y.N."/>
            <person name="Tomimura Y."/>
            <person name="Tsolas J.M."/>
            <person name="Valente V.L."/>
            <person name="Venter E."/>
            <person name="Venter J.C."/>
            <person name="Vicario S."/>
            <person name="Vieira F.G."/>
            <person name="Vilella A.J."/>
            <person name="Villasante A."/>
            <person name="Walenz B."/>
            <person name="Wang J."/>
            <person name="Wasserman M."/>
            <person name="Watts T."/>
            <person name="Wilson D."/>
            <person name="Wilson R.K."/>
            <person name="Wing R.A."/>
            <person name="Wolfner M.F."/>
            <person name="Wong A."/>
            <person name="Wong G.K."/>
            <person name="Wu C.I."/>
            <person name="Wu G."/>
            <person name="Yamamoto D."/>
            <person name="Yang H.P."/>
            <person name="Yang S.P."/>
            <person name="Yorke J.A."/>
            <person name="Yoshida K."/>
            <person name="Zdobnov E."/>
            <person name="Zhang P."/>
            <person name="Zhang Y."/>
            <person name="Zimin A.V."/>
            <person name="Baldwin J."/>
            <person name="Abdouelleil A."/>
            <person name="Abdulkadir J."/>
            <person name="Abebe A."/>
            <person name="Abera B."/>
            <person name="Abreu J."/>
            <person name="Acer S.C."/>
            <person name="Aftuck L."/>
            <person name="Alexander A."/>
            <person name="An P."/>
            <person name="Anderson E."/>
            <person name="Anderson S."/>
            <person name="Arachi H."/>
            <person name="Azer M."/>
            <person name="Bachantsang P."/>
            <person name="Barry A."/>
            <person name="Bayul T."/>
            <person name="Berlin A."/>
            <person name="Bessette D."/>
            <person name="Bloom T."/>
            <person name="Blye J."/>
            <person name="Boguslavskiy L."/>
            <person name="Bonnet C."/>
            <person name="Boukhgalter B."/>
            <person name="Bourzgui I."/>
            <person name="Brown A."/>
            <person name="Cahill P."/>
            <person name="Channer S."/>
            <person name="Cheshatsang Y."/>
            <person name="Chuda L."/>
            <person name="Citroen M."/>
            <person name="Collymore A."/>
            <person name="Cooke P."/>
            <person name="Costello M."/>
            <person name="D'Aco K."/>
            <person name="Daza R."/>
            <person name="De Haan G."/>
            <person name="DeGray S."/>
            <person name="DeMaso C."/>
            <person name="Dhargay N."/>
            <person name="Dooley K."/>
            <person name="Dooley E."/>
            <person name="Doricent M."/>
            <person name="Dorje P."/>
            <person name="Dorjee K."/>
            <person name="Dupes A."/>
            <person name="Elong R."/>
            <person name="Falk J."/>
            <person name="Farina A."/>
            <person name="Faro S."/>
            <person name="Ferguson D."/>
            <person name="Fisher S."/>
            <person name="Foley C.D."/>
            <person name="Franke A."/>
            <person name="Friedrich D."/>
            <person name="Gadbois L."/>
            <person name="Gearin G."/>
            <person name="Gearin C.R."/>
            <person name="Giannoukos G."/>
            <person name="Goode T."/>
            <person name="Graham J."/>
            <person name="Grandbois E."/>
            <person name="Grewal S."/>
            <person name="Gyaltsen K."/>
            <person name="Hafez N."/>
            <person name="Hagos B."/>
            <person name="Hall J."/>
            <person name="Henson C."/>
            <person name="Hollinger A."/>
            <person name="Honan T."/>
            <person name="Huard M.D."/>
            <person name="Hughes L."/>
            <person name="Hurhula B."/>
            <person name="Husby M.E."/>
            <person name="Kamat A."/>
            <person name="Kanga B."/>
            <person name="Kashin S."/>
            <person name="Khazanovich D."/>
            <person name="Kisner P."/>
            <person name="Lance K."/>
            <person name="Lara M."/>
            <person name="Lee W."/>
            <person name="Lennon N."/>
            <person name="Letendre F."/>
            <person name="LeVine R."/>
            <person name="Lipovsky A."/>
            <person name="Liu X."/>
            <person name="Liu J."/>
            <person name="Liu S."/>
            <person name="Lokyitsang T."/>
            <person name="Lokyitsang Y."/>
            <person name="Lubonja R."/>
            <person name="Lui A."/>
            <person name="MacDonald P."/>
            <person name="Magnisalis V."/>
            <person name="Maru K."/>
            <person name="Matthews C."/>
            <person name="McCusker W."/>
            <person name="McDonough S."/>
            <person name="Mehta T."/>
            <person name="Meldrim J."/>
            <person name="Meneus L."/>
            <person name="Mihai O."/>
            <person name="Mihalev A."/>
            <person name="Mihova T."/>
            <person name="Mittelman R."/>
            <person name="Mlenga V."/>
            <person name="Montmayeur A."/>
            <person name="Mulrain L."/>
            <person name="Navidi A."/>
            <person name="Naylor J."/>
            <person name="Negash T."/>
            <person name="Nguyen T."/>
            <person name="Nguyen N."/>
            <person name="Nicol R."/>
            <person name="Norbu C."/>
            <person name="Norbu N."/>
            <person name="Novod N."/>
            <person name="O'Neill B."/>
            <person name="Osman S."/>
            <person name="Markiewicz E."/>
            <person name="Oyono O.L."/>
            <person name="Patti C."/>
            <person name="Phunkhang P."/>
            <person name="Pierre F."/>
            <person name="Priest M."/>
            <person name="Raghuraman S."/>
            <person name="Rege F."/>
            <person name="Reyes R."/>
            <person name="Rise C."/>
            <person name="Rogov P."/>
            <person name="Ross K."/>
            <person name="Ryan E."/>
            <person name="Settipalli S."/>
            <person name="Shea T."/>
            <person name="Sherpa N."/>
            <person name="Shi L."/>
            <person name="Shih D."/>
            <person name="Sparrow T."/>
            <person name="Spaulding J."/>
            <person name="Stalker J."/>
            <person name="Stange-Thomann N."/>
            <person name="Stavropoulos S."/>
            <person name="Stone C."/>
            <person name="Strader C."/>
            <person name="Tesfaye S."/>
            <person name="Thomson T."/>
            <person name="Thoulutsang Y."/>
            <person name="Thoulutsang D."/>
            <person name="Topham K."/>
            <person name="Topping I."/>
            <person name="Tsamla T."/>
            <person name="Vassiliev H."/>
            <person name="Vo A."/>
            <person name="Wangchuk T."/>
            <person name="Wangdi T."/>
            <person name="Weiand M."/>
            <person name="Wilkinson J."/>
            <person name="Wilson A."/>
            <person name="Yadav S."/>
            <person name="Young G."/>
            <person name="Yu Q."/>
            <person name="Zembek L."/>
            <person name="Zhong D."/>
            <person name="Zimmer A."/>
            <person name="Zwirko Z."/>
            <person name="Jaffe D.B."/>
            <person name="Alvarez P."/>
            <person name="Brockman W."/>
            <person name="Butler J."/>
            <person name="Chin C."/>
            <person name="Gnerre S."/>
            <person name="Grabherr M."/>
            <person name="Kleber M."/>
            <person name="Mauceli E."/>
            <person name="MacCallum I."/>
        </authorList>
    </citation>
    <scope>NUCLEOTIDE SEQUENCE [LARGE SCALE GENOMIC DNA]</scope>
    <source>
        <strain evidence="3">Rob3c / Tucson 14021-0248.25</strain>
    </source>
</reference>
<feature type="compositionally biased region" description="Polar residues" evidence="1">
    <location>
        <begin position="167"/>
        <end position="178"/>
    </location>
</feature>
<name>B4HSR4_DROSE</name>
<dbReference type="Proteomes" id="UP000001292">
    <property type="component" value="Unassembled WGS sequence"/>
</dbReference>
<evidence type="ECO:0000313" key="3">
    <source>
        <dbReference type="Proteomes" id="UP000001292"/>
    </source>
</evidence>
<dbReference type="STRING" id="7238.B4HSR4"/>
<feature type="region of interest" description="Disordered" evidence="1">
    <location>
        <begin position="73"/>
        <end position="186"/>
    </location>
</feature>
<protein>
    <submittedName>
        <fullName evidence="2">GM20608</fullName>
    </submittedName>
</protein>
<organism evidence="3">
    <name type="scientific">Drosophila sechellia</name>
    <name type="common">Fruit fly</name>
    <dbReference type="NCBI Taxonomy" id="7238"/>
    <lineage>
        <taxon>Eukaryota</taxon>
        <taxon>Metazoa</taxon>
        <taxon>Ecdysozoa</taxon>
        <taxon>Arthropoda</taxon>
        <taxon>Hexapoda</taxon>
        <taxon>Insecta</taxon>
        <taxon>Pterygota</taxon>
        <taxon>Neoptera</taxon>
        <taxon>Endopterygota</taxon>
        <taxon>Diptera</taxon>
        <taxon>Brachycera</taxon>
        <taxon>Muscomorpha</taxon>
        <taxon>Ephydroidea</taxon>
        <taxon>Drosophilidae</taxon>
        <taxon>Drosophila</taxon>
        <taxon>Sophophora</taxon>
    </lineage>
</organism>
<feature type="compositionally biased region" description="Polar residues" evidence="1">
    <location>
        <begin position="449"/>
        <end position="463"/>
    </location>
</feature>
<dbReference type="AlphaFoldDB" id="B4HSR4"/>
<feature type="compositionally biased region" description="Basic residues" evidence="1">
    <location>
        <begin position="78"/>
        <end position="87"/>
    </location>
</feature>
<gene>
    <name evidence="2" type="primary">Dsec\GM20608</name>
    <name evidence="2" type="ORF">Dsec_GM20608</name>
</gene>
<sequence>MADADDSKSGTGSGGSGSGSGRGSGAESLQLLTKLDKAVSTNDVLLDLQRALTYEAVFSTLVEHKMQALKRDYEEHKKAKRRKRKSIGRIFLPKKLFGSGSRRSSREDTPPPEEHQVQPSPPATSSGKTRAQTKGKTRTDDIEEASGSVASLQRSHPKRPDNLEDSLASTLSNSSGAQRQHKHSHSLLVRAQTHTPAQQMDVDADRRSISSDAELRLKAQLPAKHSTTFNVESELLPPISGHDNTSTTATATATVTATAHGGVLHSSTLADDSLTASLRGSLESLSYSSSRCTVSFGGAEVITASGGEAESRERARLAKRLRILEAKSISAQCSPIFPRHVVRSFPLQSPQQARLHINVPSSLAKPQPQLQVQQQQHQQLQPHVALEIETLPAPLPQRRRLLPKQISCTESGGAGDFGVAGAEAYNRYFSRQNTSEDSANVTVSTVLAQSDSQSLHATPSYANTPPAMGSRSQERRKSRSTGLLAVRPPYGVDPSAVVIPMEDGSVERGARTRALVPEKLHRMTSTSTGSSVAATGCCSATKPKERPSEAFKPSAMPSSAAMTTAQSTGSDDEYRRRKRKYKRHHRCSDPALVYPTPSGLQHYVHVLGINPDTQQPIQCPYGEDSPCDLQLDMDMDLDLDLDDADKIDDLEQMVPSGHQRHRRKHRQQDTLALMAGPKSA</sequence>
<accession>B4HSR4</accession>
<dbReference type="PhylomeDB" id="B4HSR4"/>
<feature type="compositionally biased region" description="Low complexity" evidence="1">
    <location>
        <begin position="524"/>
        <end position="536"/>
    </location>
</feature>